<dbReference type="InterPro" id="IPR010627">
    <property type="entry name" value="Prepilin_pept_A24_N"/>
</dbReference>
<dbReference type="OrthoDB" id="9789291at2"/>
<evidence type="ECO:0000256" key="5">
    <source>
        <dbReference type="ARBA" id="ARBA00022692"/>
    </source>
</evidence>
<evidence type="ECO:0000313" key="13">
    <source>
        <dbReference type="EMBL" id="AMD92345.1"/>
    </source>
</evidence>
<dbReference type="InterPro" id="IPR050882">
    <property type="entry name" value="Prepilin_peptidase/N-MTase"/>
</dbReference>
<keyword evidence="9" id="KW-0489">Methyltransferase</keyword>
<keyword evidence="9" id="KW-0378">Hydrolase</keyword>
<dbReference type="KEGG" id="doa:AXF15_03960"/>
<proteinExistence type="inferred from homology"/>
<dbReference type="Gene3D" id="1.20.120.1220">
    <property type="match status" value="1"/>
</dbReference>
<reference evidence="14" key="1">
    <citation type="submission" date="2016-02" db="EMBL/GenBank/DDBJ databases">
        <authorList>
            <person name="Holder M.E."/>
            <person name="Ajami N.J."/>
            <person name="Petrosino J.F."/>
        </authorList>
    </citation>
    <scope>NUCLEOTIDE SEQUENCE [LARGE SCALE GENOMIC DNA]</scope>
    <source>
        <strain evidence="14">DSM 12838</strain>
    </source>
</reference>
<dbReference type="STRING" id="888061.AXF15_03960"/>
<keyword evidence="14" id="KW-1185">Reference proteome</keyword>
<dbReference type="GO" id="GO:0008168">
    <property type="term" value="F:methyltransferase activity"/>
    <property type="evidence" value="ECO:0007669"/>
    <property type="project" value="UniProtKB-KW"/>
</dbReference>
<keyword evidence="4" id="KW-0997">Cell inner membrane</keyword>
<evidence type="ECO:0000259" key="11">
    <source>
        <dbReference type="Pfam" id="PF01478"/>
    </source>
</evidence>
<keyword evidence="3" id="KW-1003">Cell membrane</keyword>
<evidence type="ECO:0000313" key="14">
    <source>
        <dbReference type="Proteomes" id="UP000063964"/>
    </source>
</evidence>
<protein>
    <recommendedName>
        <fullName evidence="9">Prepilin leader peptidase/N-methyltransferase</fullName>
        <ecNumber evidence="9">2.1.1.-</ecNumber>
        <ecNumber evidence="9">3.4.23.43</ecNumber>
    </recommendedName>
</protein>
<dbReference type="PANTHER" id="PTHR30487:SF0">
    <property type="entry name" value="PREPILIN LEADER PEPTIDASE_N-METHYLTRANSFERASE-RELATED"/>
    <property type="match status" value="1"/>
</dbReference>
<dbReference type="GO" id="GO:0004190">
    <property type="term" value="F:aspartic-type endopeptidase activity"/>
    <property type="evidence" value="ECO:0007669"/>
    <property type="project" value="UniProtKB-EC"/>
</dbReference>
<evidence type="ECO:0000256" key="6">
    <source>
        <dbReference type="ARBA" id="ARBA00022989"/>
    </source>
</evidence>
<evidence type="ECO:0000256" key="2">
    <source>
        <dbReference type="ARBA" id="ARBA00005801"/>
    </source>
</evidence>
<feature type="transmembrane region" description="Helical" evidence="10">
    <location>
        <begin position="9"/>
        <end position="28"/>
    </location>
</feature>
<dbReference type="Pfam" id="PF01478">
    <property type="entry name" value="Peptidase_A24"/>
    <property type="match status" value="1"/>
</dbReference>
<dbReference type="EC" id="3.4.23.43" evidence="9"/>
<keyword evidence="7 10" id="KW-0472">Membrane</keyword>
<feature type="domain" description="Prepilin peptidase A24 N-terminal" evidence="12">
    <location>
        <begin position="17"/>
        <end position="99"/>
    </location>
</feature>
<keyword evidence="9" id="KW-0645">Protease</keyword>
<evidence type="ECO:0000256" key="1">
    <source>
        <dbReference type="ARBA" id="ARBA00004429"/>
    </source>
</evidence>
<evidence type="ECO:0000256" key="3">
    <source>
        <dbReference type="ARBA" id="ARBA00022475"/>
    </source>
</evidence>
<dbReference type="InterPro" id="IPR014032">
    <property type="entry name" value="Peptidase_A24A_bac"/>
</dbReference>
<dbReference type="RefSeq" id="WP_066603610.1">
    <property type="nucleotide sequence ID" value="NZ_CP014230.1"/>
</dbReference>
<feature type="domain" description="Prepilin type IV endopeptidase peptidase" evidence="11">
    <location>
        <begin position="110"/>
        <end position="216"/>
    </location>
</feature>
<dbReference type="GO" id="GO:0032259">
    <property type="term" value="P:methylation"/>
    <property type="evidence" value="ECO:0007669"/>
    <property type="project" value="UniProtKB-KW"/>
</dbReference>
<evidence type="ECO:0000256" key="9">
    <source>
        <dbReference type="RuleBase" id="RU003794"/>
    </source>
</evidence>
<keyword evidence="6 10" id="KW-1133">Transmembrane helix</keyword>
<feature type="transmembrane region" description="Helical" evidence="10">
    <location>
        <begin position="132"/>
        <end position="150"/>
    </location>
</feature>
<name>A0A109W5P2_9BACT</name>
<evidence type="ECO:0000256" key="8">
    <source>
        <dbReference type="RuleBase" id="RU003793"/>
    </source>
</evidence>
<evidence type="ECO:0000259" key="12">
    <source>
        <dbReference type="Pfam" id="PF06750"/>
    </source>
</evidence>
<dbReference type="PANTHER" id="PTHR30487">
    <property type="entry name" value="TYPE 4 PREPILIN-LIKE PROTEINS LEADER PEPTIDE-PROCESSING ENZYME"/>
    <property type="match status" value="1"/>
</dbReference>
<dbReference type="EC" id="2.1.1.-" evidence="9"/>
<dbReference type="InterPro" id="IPR000045">
    <property type="entry name" value="Prepilin_IV_endopep_pep"/>
</dbReference>
<accession>A0A109W5P2</accession>
<organism evidence="13 14">
    <name type="scientific">Desulfomicrobium orale DSM 12838</name>
    <dbReference type="NCBI Taxonomy" id="888061"/>
    <lineage>
        <taxon>Bacteria</taxon>
        <taxon>Pseudomonadati</taxon>
        <taxon>Thermodesulfobacteriota</taxon>
        <taxon>Desulfovibrionia</taxon>
        <taxon>Desulfovibrionales</taxon>
        <taxon>Desulfomicrobiaceae</taxon>
        <taxon>Desulfomicrobium</taxon>
    </lineage>
</organism>
<dbReference type="AlphaFoldDB" id="A0A109W5P2"/>
<comment type="similarity">
    <text evidence="2 8">Belongs to the peptidase A24 family.</text>
</comment>
<dbReference type="EMBL" id="CP014230">
    <property type="protein sequence ID" value="AMD92345.1"/>
    <property type="molecule type" value="Genomic_DNA"/>
</dbReference>
<dbReference type="GO" id="GO:0006465">
    <property type="term" value="P:signal peptide processing"/>
    <property type="evidence" value="ECO:0007669"/>
    <property type="project" value="TreeGrafter"/>
</dbReference>
<feature type="transmembrane region" description="Helical" evidence="10">
    <location>
        <begin position="234"/>
        <end position="258"/>
    </location>
</feature>
<comment type="subcellular location">
    <subcellularLocation>
        <location evidence="1">Cell inner membrane</location>
        <topology evidence="1">Multi-pass membrane protein</topology>
    </subcellularLocation>
    <subcellularLocation>
        <location evidence="9">Cell membrane</location>
        <topology evidence="9">Multi-pass membrane protein</topology>
    </subcellularLocation>
</comment>
<evidence type="ECO:0000256" key="10">
    <source>
        <dbReference type="SAM" id="Phobius"/>
    </source>
</evidence>
<feature type="transmembrane region" description="Helical" evidence="10">
    <location>
        <begin position="79"/>
        <end position="100"/>
    </location>
</feature>
<gene>
    <name evidence="13" type="ORF">AXF15_03960</name>
</gene>
<keyword evidence="9" id="KW-0511">Multifunctional enzyme</keyword>
<evidence type="ECO:0000256" key="7">
    <source>
        <dbReference type="ARBA" id="ARBA00023136"/>
    </source>
</evidence>
<sequence>MIDILAEPYFFPVSALILGLCLGSFYNVCVHRYLSGQSVLWPASHCPACGHVLSWWENIPLLSYVLLRGRCRSCRQHISWRYPLLELLSGVLAMFFALTYGLTLQWVVYMVFLGIFLVASFIDLHSFTLPDILTYPAALLALSTPLFFPVDWLETVFGALAGAGSFLLLQQAYLRLRKLEALGMGDVKLMLSLGALVGVSGLPVMVLLSSLSALLAFLPALFQSGKGLHMKIPFGPFLCLGAILTLLFGESMLFSIFWT</sequence>
<comment type="catalytic activity">
    <reaction evidence="9">
        <text>Typically cleaves a -Gly-|-Phe- bond to release an N-terminal, basic peptide of 5-8 residues from type IV prepilin, and then N-methylates the new N-terminal amino group, the methyl donor being S-adenosyl-L-methionine.</text>
        <dbReference type="EC" id="3.4.23.43"/>
    </reaction>
</comment>
<feature type="transmembrane region" description="Helical" evidence="10">
    <location>
        <begin position="195"/>
        <end position="222"/>
    </location>
</feature>
<keyword evidence="9" id="KW-0808">Transferase</keyword>
<dbReference type="Proteomes" id="UP000063964">
    <property type="component" value="Chromosome"/>
</dbReference>
<evidence type="ECO:0000256" key="4">
    <source>
        <dbReference type="ARBA" id="ARBA00022519"/>
    </source>
</evidence>
<feature type="transmembrane region" description="Helical" evidence="10">
    <location>
        <begin position="106"/>
        <end position="125"/>
    </location>
</feature>
<dbReference type="GO" id="GO:0005886">
    <property type="term" value="C:plasma membrane"/>
    <property type="evidence" value="ECO:0007669"/>
    <property type="project" value="UniProtKB-SubCell"/>
</dbReference>
<feature type="transmembrane region" description="Helical" evidence="10">
    <location>
        <begin position="156"/>
        <end position="174"/>
    </location>
</feature>
<dbReference type="Pfam" id="PF06750">
    <property type="entry name" value="A24_N_bact"/>
    <property type="match status" value="1"/>
</dbReference>
<keyword evidence="5 9" id="KW-0812">Transmembrane</keyword>
<dbReference type="PRINTS" id="PR00864">
    <property type="entry name" value="PREPILNPTASE"/>
</dbReference>
<comment type="function">
    <text evidence="9">Plays an essential role in type IV pili and type II pseudopili formation by proteolytically removing the leader sequence from substrate proteins and subsequently monomethylating the alpha-amino group of the newly exposed N-terminal phenylalanine.</text>
</comment>